<organism evidence="6 7">
    <name type="scientific">Vibrio variabilis</name>
    <dbReference type="NCBI Taxonomy" id="990271"/>
    <lineage>
        <taxon>Bacteria</taxon>
        <taxon>Pseudomonadati</taxon>
        <taxon>Pseudomonadota</taxon>
        <taxon>Gammaproteobacteria</taxon>
        <taxon>Vibrionales</taxon>
        <taxon>Vibrionaceae</taxon>
        <taxon>Vibrio</taxon>
    </lineage>
</organism>
<evidence type="ECO:0000313" key="7">
    <source>
        <dbReference type="Proteomes" id="UP000029223"/>
    </source>
</evidence>
<reference evidence="7" key="1">
    <citation type="submission" date="2014-09" db="EMBL/GenBank/DDBJ databases">
        <title>Vibrio variabilis JCM 19239. (C206) whole genome shotgun sequence.</title>
        <authorList>
            <person name="Sawabe T."/>
            <person name="Meirelles P."/>
            <person name="Nakanishi M."/>
            <person name="Sayaka M."/>
            <person name="Hattori M."/>
            <person name="Ohkuma M."/>
        </authorList>
    </citation>
    <scope>NUCLEOTIDE SEQUENCE [LARGE SCALE GENOMIC DNA]</scope>
    <source>
        <strain evidence="7">JCM 19239</strain>
    </source>
</reference>
<comment type="cofactor">
    <cofactor evidence="1">
        <name>Zn(2+)</name>
        <dbReference type="ChEBI" id="CHEBI:29105"/>
    </cofactor>
</comment>
<evidence type="ECO:0000256" key="1">
    <source>
        <dbReference type="ARBA" id="ARBA00001947"/>
    </source>
</evidence>
<dbReference type="PANTHER" id="PTHR11271:SF6">
    <property type="entry name" value="GUANINE DEAMINASE"/>
    <property type="match status" value="1"/>
</dbReference>
<keyword evidence="4" id="KW-0862">Zinc</keyword>
<protein>
    <submittedName>
        <fullName evidence="6">Guanine deaminase</fullName>
        <ecNumber evidence="6">3.5.4.3</ecNumber>
    </submittedName>
</protein>
<reference evidence="7" key="2">
    <citation type="submission" date="2014-09" db="EMBL/GenBank/DDBJ databases">
        <authorList>
            <consortium name="NBRP consortium"/>
            <person name="Sawabe T."/>
            <person name="Meirelles P."/>
            <person name="Nakanishi M."/>
            <person name="Sayaka M."/>
            <person name="Hattori M."/>
            <person name="Ohkuma M."/>
        </authorList>
    </citation>
    <scope>NUCLEOTIDE SEQUENCE [LARGE SCALE GENOMIC DNA]</scope>
    <source>
        <strain evidence="7">JCM 19239</strain>
    </source>
</reference>
<keyword evidence="7" id="KW-1185">Reference proteome</keyword>
<dbReference type="EC" id="3.5.4.3" evidence="6"/>
<comment type="caution">
    <text evidence="6">The sequence shown here is derived from an EMBL/GenBank/DDBJ whole genome shotgun (WGS) entry which is preliminary data.</text>
</comment>
<dbReference type="SUPFAM" id="SSF51556">
    <property type="entry name" value="Metallo-dependent hydrolases"/>
    <property type="match status" value="1"/>
</dbReference>
<dbReference type="EMBL" id="BBMS01000038">
    <property type="protein sequence ID" value="GAL28150.1"/>
    <property type="molecule type" value="Genomic_DNA"/>
</dbReference>
<gene>
    <name evidence="6" type="ORF">JCM19239_3386</name>
</gene>
<proteinExistence type="predicted"/>
<dbReference type="Pfam" id="PF01979">
    <property type="entry name" value="Amidohydro_1"/>
    <property type="match status" value="1"/>
</dbReference>
<dbReference type="Proteomes" id="UP000029223">
    <property type="component" value="Unassembled WGS sequence"/>
</dbReference>
<dbReference type="InterPro" id="IPR051607">
    <property type="entry name" value="Metallo-dep_hydrolases"/>
</dbReference>
<evidence type="ECO:0000259" key="5">
    <source>
        <dbReference type="Pfam" id="PF01979"/>
    </source>
</evidence>
<dbReference type="PANTHER" id="PTHR11271">
    <property type="entry name" value="GUANINE DEAMINASE"/>
    <property type="match status" value="1"/>
</dbReference>
<evidence type="ECO:0000256" key="4">
    <source>
        <dbReference type="ARBA" id="ARBA00022833"/>
    </source>
</evidence>
<evidence type="ECO:0000313" key="6">
    <source>
        <dbReference type="EMBL" id="GAL28150.1"/>
    </source>
</evidence>
<name>A0ABQ0JHB7_9VIBR</name>
<dbReference type="GO" id="GO:0008892">
    <property type="term" value="F:guanine deaminase activity"/>
    <property type="evidence" value="ECO:0007669"/>
    <property type="project" value="UniProtKB-EC"/>
</dbReference>
<sequence>MDLPLNDWLNQYTFPLENRYKDPDFTARIYPELVDTLIAHGTTTAMYFATIDSAPSEYLAKVCKDKGQRALVGKISMDEKSMCPEYYVESSTEVAISAAETFIQNIREIDNQQNLIHPVVTPRFVPTSTKQLLEGLGKLVQKYQCHVQTHASESDWARDFTQQAFQKTDVELYEETGLLTRKTVLAHSIFLTQSDKNTIKEVGAGIAHCPLSNMYFADAAFPLREALDQGLHVGLGSDLSGGPLPSIFHAALDAVSHSRVREAGTNTHIMDQRGEAHSRVSFVEAFWLATHGGGLTLDLPVGIFKPGYYFDALVIDSNTAGSQVRIYDDLDSAQDALEKIIVHTTEPAISAVWVSGKQIK</sequence>
<dbReference type="InterPro" id="IPR032466">
    <property type="entry name" value="Metal_Hydrolase"/>
</dbReference>
<keyword evidence="2" id="KW-0479">Metal-binding</keyword>
<feature type="domain" description="Amidohydrolase-related" evidence="5">
    <location>
        <begin position="3"/>
        <end position="358"/>
    </location>
</feature>
<evidence type="ECO:0000256" key="3">
    <source>
        <dbReference type="ARBA" id="ARBA00022801"/>
    </source>
</evidence>
<evidence type="ECO:0000256" key="2">
    <source>
        <dbReference type="ARBA" id="ARBA00022723"/>
    </source>
</evidence>
<dbReference type="InterPro" id="IPR011059">
    <property type="entry name" value="Metal-dep_hydrolase_composite"/>
</dbReference>
<accession>A0ABQ0JHB7</accession>
<keyword evidence="3 6" id="KW-0378">Hydrolase</keyword>
<dbReference type="InterPro" id="IPR006680">
    <property type="entry name" value="Amidohydro-rel"/>
</dbReference>
<dbReference type="Gene3D" id="2.30.40.10">
    <property type="entry name" value="Urease, subunit C, domain 1"/>
    <property type="match status" value="1"/>
</dbReference>
<dbReference type="SUPFAM" id="SSF51338">
    <property type="entry name" value="Composite domain of metallo-dependent hydrolases"/>
    <property type="match status" value="1"/>
</dbReference>
<dbReference type="Gene3D" id="3.20.20.140">
    <property type="entry name" value="Metal-dependent hydrolases"/>
    <property type="match status" value="1"/>
</dbReference>